<dbReference type="Pfam" id="PF00480">
    <property type="entry name" value="ROK"/>
    <property type="match status" value="1"/>
</dbReference>
<organism evidence="3 4">
    <name type="scientific">Longispora fulva</name>
    <dbReference type="NCBI Taxonomy" id="619741"/>
    <lineage>
        <taxon>Bacteria</taxon>
        <taxon>Bacillati</taxon>
        <taxon>Actinomycetota</taxon>
        <taxon>Actinomycetes</taxon>
        <taxon>Micromonosporales</taxon>
        <taxon>Micromonosporaceae</taxon>
        <taxon>Longispora</taxon>
    </lineage>
</organism>
<evidence type="ECO:0000256" key="1">
    <source>
        <dbReference type="ARBA" id="ARBA00006479"/>
    </source>
</evidence>
<dbReference type="EMBL" id="JADOUF010000001">
    <property type="protein sequence ID" value="MBG6140420.1"/>
    <property type="molecule type" value="Genomic_DNA"/>
</dbReference>
<dbReference type="InterPro" id="IPR036390">
    <property type="entry name" value="WH_DNA-bd_sf"/>
</dbReference>
<keyword evidence="3" id="KW-0418">Kinase</keyword>
<dbReference type="Proteomes" id="UP000622552">
    <property type="component" value="Unassembled WGS sequence"/>
</dbReference>
<evidence type="ECO:0000259" key="2">
    <source>
        <dbReference type="Pfam" id="PF12802"/>
    </source>
</evidence>
<keyword evidence="3" id="KW-0808">Transferase</keyword>
<name>A0A8J7GVN7_9ACTN</name>
<dbReference type="InterPro" id="IPR043129">
    <property type="entry name" value="ATPase_NBD"/>
</dbReference>
<dbReference type="PANTHER" id="PTHR18964">
    <property type="entry name" value="ROK (REPRESSOR, ORF, KINASE) FAMILY"/>
    <property type="match status" value="1"/>
</dbReference>
<dbReference type="GO" id="GO:0016301">
    <property type="term" value="F:kinase activity"/>
    <property type="evidence" value="ECO:0007669"/>
    <property type="project" value="UniProtKB-KW"/>
</dbReference>
<dbReference type="AlphaFoldDB" id="A0A8J7GVN7"/>
<dbReference type="RefSeq" id="WP_233472702.1">
    <property type="nucleotide sequence ID" value="NZ_BONS01000005.1"/>
</dbReference>
<protein>
    <submittedName>
        <fullName evidence="3">Putative NBD/HSP70 family sugar kinase</fullName>
    </submittedName>
</protein>
<dbReference type="PANTHER" id="PTHR18964:SF149">
    <property type="entry name" value="BIFUNCTIONAL UDP-N-ACETYLGLUCOSAMINE 2-EPIMERASE_N-ACETYLMANNOSAMINE KINASE"/>
    <property type="match status" value="1"/>
</dbReference>
<gene>
    <name evidence="3" type="ORF">IW245_006614</name>
</gene>
<comment type="similarity">
    <text evidence="1">Belongs to the ROK (NagC/XylR) family.</text>
</comment>
<sequence length="331" mass="34570">MATSRHLRALNEGAALEQLLARGSLTRGELRELTGLSKPTASELLRRLVETGLAVVTGHVTGRPGPNAEIYAPHPEAAHVAAISLRVKSLSVAICDLVGGVQAEFQARDITEALDWLASGTRRPAHIQLAVPGSYDPATDTIRHIDTPGWDRPGLIGELRTRVDCSLDVDNDVNLVAVAERQFQNGPFTLLWVDEGLGLAIDLGGQLLRGASGGAGEIGYLPVPGAGGGDLQSLIGAPNLDGLTLDEVAERLAVPLVAIIAVLDPPRIVLAGGVARGGGEALREAVEKVMATKPFSVPIELTKVDGDPVLVGALRAGLATVQRRLIQGDMS</sequence>
<keyword evidence="4" id="KW-1185">Reference proteome</keyword>
<dbReference type="InterPro" id="IPR036388">
    <property type="entry name" value="WH-like_DNA-bd_sf"/>
</dbReference>
<dbReference type="Pfam" id="PF12802">
    <property type="entry name" value="MarR_2"/>
    <property type="match status" value="1"/>
</dbReference>
<evidence type="ECO:0000313" key="3">
    <source>
        <dbReference type="EMBL" id="MBG6140420.1"/>
    </source>
</evidence>
<dbReference type="SUPFAM" id="SSF53067">
    <property type="entry name" value="Actin-like ATPase domain"/>
    <property type="match status" value="1"/>
</dbReference>
<dbReference type="InterPro" id="IPR000835">
    <property type="entry name" value="HTH_MarR-typ"/>
</dbReference>
<dbReference type="InterPro" id="IPR011991">
    <property type="entry name" value="ArsR-like_HTH"/>
</dbReference>
<comment type="caution">
    <text evidence="3">The sequence shown here is derived from an EMBL/GenBank/DDBJ whole genome shotgun (WGS) entry which is preliminary data.</text>
</comment>
<dbReference type="InterPro" id="IPR000600">
    <property type="entry name" value="ROK"/>
</dbReference>
<dbReference type="SUPFAM" id="SSF46785">
    <property type="entry name" value="Winged helix' DNA-binding domain"/>
    <property type="match status" value="1"/>
</dbReference>
<evidence type="ECO:0000313" key="4">
    <source>
        <dbReference type="Proteomes" id="UP000622552"/>
    </source>
</evidence>
<dbReference type="CDD" id="cd00090">
    <property type="entry name" value="HTH_ARSR"/>
    <property type="match status" value="1"/>
</dbReference>
<dbReference type="Gene3D" id="3.30.420.40">
    <property type="match status" value="3"/>
</dbReference>
<accession>A0A8J7GVN7</accession>
<reference evidence="3" key="1">
    <citation type="submission" date="2020-11" db="EMBL/GenBank/DDBJ databases">
        <title>Sequencing the genomes of 1000 actinobacteria strains.</title>
        <authorList>
            <person name="Klenk H.-P."/>
        </authorList>
    </citation>
    <scope>NUCLEOTIDE SEQUENCE</scope>
    <source>
        <strain evidence="3">DSM 45356</strain>
    </source>
</reference>
<dbReference type="Gene3D" id="1.10.10.10">
    <property type="entry name" value="Winged helix-like DNA-binding domain superfamily/Winged helix DNA-binding domain"/>
    <property type="match status" value="1"/>
</dbReference>
<dbReference type="GO" id="GO:0003700">
    <property type="term" value="F:DNA-binding transcription factor activity"/>
    <property type="evidence" value="ECO:0007669"/>
    <property type="project" value="InterPro"/>
</dbReference>
<proteinExistence type="inferred from homology"/>
<dbReference type="CDD" id="cd23763">
    <property type="entry name" value="ASKHA_ATPase_ROK"/>
    <property type="match status" value="1"/>
</dbReference>
<feature type="domain" description="HTH marR-type" evidence="2">
    <location>
        <begin position="14"/>
        <end position="59"/>
    </location>
</feature>